<sequence>MDYSLQAIFSALRILITFVFLFGYVTPFFFRHAAQQNGIDRIVYSWAGLGGLLTIGVFILVSLHIYDFISILFFLLMLPLLVRFFKRKWEGNSVVDIFTMEENRLVAKQVKLIEKVKYLTWGDAKKKLKKKIKPNSQQDAFTLAAVLIAVSGAVLRIIPSIQNSSPFSRLWYFELDAVKQLSLQQYFDGYPAPRGMHSIIHFFSTITQVSPELILHILGGLISFFLTIIIFWVIRDITRNKHLSAAVFGAMLYAIFPTMFLPVSLELESELSSLSLALCFAIPTAIFYLRNIRSGDKTPWFYIAMGIIATGLTDIFVLLMVLMPFLIFGIFSLPKRRFTQQAGKLFVYLTSLYLLVLSPYVIYCLINGIKVDAFFQDQLFNTQVFSFAPNLLIPIEELSLRYLVAGVFLLVAYLIRHFIQDKKRLGEEIIFLIVFVMVSFVYTPFFDFQYVWIDPDQLNSFYGLLIAIVAGISLHSLLMLIEWISDAFHKVKRYAGSVLTAGFAIWFFVLQDGVEVSRMLPKTQPNGFFDAYYSIINERVPYTYATVGPDLDNGLARNRHYFMNYDFFLDNYGAIDSLYQQYLTVPDNQRNPEEEIPPASIFLFVEKPPYGSIQQGILYDAQGVMRDMEQWLSSYRELEGRKVEVYHETDNAIVYEIINREGESTITGVLRNIYPEGEGRAEQLLK</sequence>
<gene>
    <name evidence="2" type="ORF">SAMN06265219_101169</name>
</gene>
<dbReference type="RefSeq" id="WP_142452694.1">
    <property type="nucleotide sequence ID" value="NZ_FXTP01000001.1"/>
</dbReference>
<name>A0A521AIF2_9BACT</name>
<feature type="transmembrane region" description="Helical" evidence="1">
    <location>
        <begin position="345"/>
        <end position="366"/>
    </location>
</feature>
<feature type="transmembrane region" description="Helical" evidence="1">
    <location>
        <begin position="301"/>
        <end position="333"/>
    </location>
</feature>
<dbReference type="Proteomes" id="UP000317557">
    <property type="component" value="Unassembled WGS sequence"/>
</dbReference>
<feature type="transmembrane region" description="Helical" evidence="1">
    <location>
        <begin position="431"/>
        <end position="453"/>
    </location>
</feature>
<keyword evidence="1" id="KW-1133">Transmembrane helix</keyword>
<dbReference type="EMBL" id="FXTP01000001">
    <property type="protein sequence ID" value="SMO34592.1"/>
    <property type="molecule type" value="Genomic_DNA"/>
</dbReference>
<keyword evidence="1" id="KW-0472">Membrane</keyword>
<feature type="transmembrane region" description="Helical" evidence="1">
    <location>
        <begin position="42"/>
        <end position="62"/>
    </location>
</feature>
<feature type="transmembrane region" description="Helical" evidence="1">
    <location>
        <begin position="401"/>
        <end position="419"/>
    </location>
</feature>
<evidence type="ECO:0000256" key="1">
    <source>
        <dbReference type="SAM" id="Phobius"/>
    </source>
</evidence>
<keyword evidence="1" id="KW-0812">Transmembrane</keyword>
<feature type="transmembrane region" description="Helical" evidence="1">
    <location>
        <begin position="68"/>
        <end position="85"/>
    </location>
</feature>
<keyword evidence="3" id="KW-1185">Reference proteome</keyword>
<dbReference type="AlphaFoldDB" id="A0A521AIF2"/>
<accession>A0A521AIF2</accession>
<feature type="transmembrane region" description="Helical" evidence="1">
    <location>
        <begin position="459"/>
        <end position="481"/>
    </location>
</feature>
<reference evidence="2 3" key="1">
    <citation type="submission" date="2017-05" db="EMBL/GenBank/DDBJ databases">
        <authorList>
            <person name="Varghese N."/>
            <person name="Submissions S."/>
        </authorList>
    </citation>
    <scope>NUCLEOTIDE SEQUENCE [LARGE SCALE GENOMIC DNA]</scope>
    <source>
        <strain evidence="2 3">DSM 21985</strain>
    </source>
</reference>
<evidence type="ECO:0000313" key="2">
    <source>
        <dbReference type="EMBL" id="SMO34592.1"/>
    </source>
</evidence>
<feature type="transmembrane region" description="Helical" evidence="1">
    <location>
        <begin position="246"/>
        <end position="265"/>
    </location>
</feature>
<evidence type="ECO:0000313" key="3">
    <source>
        <dbReference type="Proteomes" id="UP000317557"/>
    </source>
</evidence>
<feature type="transmembrane region" description="Helical" evidence="1">
    <location>
        <begin position="140"/>
        <end position="158"/>
    </location>
</feature>
<proteinExistence type="predicted"/>
<evidence type="ECO:0008006" key="4">
    <source>
        <dbReference type="Google" id="ProtNLM"/>
    </source>
</evidence>
<feature type="transmembrane region" description="Helical" evidence="1">
    <location>
        <begin position="213"/>
        <end position="234"/>
    </location>
</feature>
<organism evidence="2 3">
    <name type="scientific">Gracilimonas mengyeensis</name>
    <dbReference type="NCBI Taxonomy" id="1302730"/>
    <lineage>
        <taxon>Bacteria</taxon>
        <taxon>Pseudomonadati</taxon>
        <taxon>Balneolota</taxon>
        <taxon>Balneolia</taxon>
        <taxon>Balneolales</taxon>
        <taxon>Balneolaceae</taxon>
        <taxon>Gracilimonas</taxon>
    </lineage>
</organism>
<feature type="transmembrane region" description="Helical" evidence="1">
    <location>
        <begin position="6"/>
        <end position="30"/>
    </location>
</feature>
<protein>
    <recommendedName>
        <fullName evidence="4">Dolichyl-phosphate-mannose-protein mannosyltransferase</fullName>
    </recommendedName>
</protein>
<dbReference type="OrthoDB" id="1522258at2"/>
<feature type="transmembrane region" description="Helical" evidence="1">
    <location>
        <begin position="493"/>
        <end position="510"/>
    </location>
</feature>